<keyword evidence="2" id="KW-1133">Transmembrane helix</keyword>
<keyword evidence="4" id="KW-0418">Kinase</keyword>
<proteinExistence type="predicted"/>
<keyword evidence="5" id="KW-1185">Reference proteome</keyword>
<dbReference type="InterPro" id="IPR036890">
    <property type="entry name" value="HATPase_C_sf"/>
</dbReference>
<dbReference type="GO" id="GO:0016020">
    <property type="term" value="C:membrane"/>
    <property type="evidence" value="ECO:0007669"/>
    <property type="project" value="InterPro"/>
</dbReference>
<organism evidence="4 5">
    <name type="scientific">Niveibacterium umoris</name>
    <dbReference type="NCBI Taxonomy" id="1193620"/>
    <lineage>
        <taxon>Bacteria</taxon>
        <taxon>Pseudomonadati</taxon>
        <taxon>Pseudomonadota</taxon>
        <taxon>Betaproteobacteria</taxon>
        <taxon>Rhodocyclales</taxon>
        <taxon>Rhodocyclaceae</taxon>
        <taxon>Niveibacterium</taxon>
    </lineage>
</organism>
<reference evidence="4 5" key="1">
    <citation type="submission" date="2020-08" db="EMBL/GenBank/DDBJ databases">
        <title>Genomic Encyclopedia of Type Strains, Phase IV (KMG-IV): sequencing the most valuable type-strain genomes for metagenomic binning, comparative biology and taxonomic classification.</title>
        <authorList>
            <person name="Goeker M."/>
        </authorList>
    </citation>
    <scope>NUCLEOTIDE SEQUENCE [LARGE SCALE GENOMIC DNA]</scope>
    <source>
        <strain evidence="4 5">DSM 106739</strain>
    </source>
</reference>
<dbReference type="PANTHER" id="PTHR34220:SF9">
    <property type="entry name" value="SIGNAL TRANSDUCTION HISTIDINE KINASE INTERNAL REGION DOMAIN-CONTAINING PROTEIN"/>
    <property type="match status" value="1"/>
</dbReference>
<dbReference type="InterPro" id="IPR003594">
    <property type="entry name" value="HATPase_dom"/>
</dbReference>
<dbReference type="Pfam" id="PF02518">
    <property type="entry name" value="HATPase_c"/>
    <property type="match status" value="1"/>
</dbReference>
<evidence type="ECO:0000259" key="3">
    <source>
        <dbReference type="SMART" id="SM00387"/>
    </source>
</evidence>
<evidence type="ECO:0000256" key="2">
    <source>
        <dbReference type="SAM" id="Phobius"/>
    </source>
</evidence>
<feature type="transmembrane region" description="Helical" evidence="2">
    <location>
        <begin position="81"/>
        <end position="104"/>
    </location>
</feature>
<dbReference type="SMART" id="SM00387">
    <property type="entry name" value="HATPase_c"/>
    <property type="match status" value="1"/>
</dbReference>
<feature type="transmembrane region" description="Helical" evidence="2">
    <location>
        <begin position="47"/>
        <end position="69"/>
    </location>
</feature>
<keyword evidence="4" id="KW-0808">Transferase</keyword>
<evidence type="ECO:0000313" key="5">
    <source>
        <dbReference type="Proteomes" id="UP000561045"/>
    </source>
</evidence>
<dbReference type="Pfam" id="PF06580">
    <property type="entry name" value="His_kinase"/>
    <property type="match status" value="1"/>
</dbReference>
<dbReference type="AlphaFoldDB" id="A0A840BMT6"/>
<evidence type="ECO:0000313" key="4">
    <source>
        <dbReference type="EMBL" id="MBB4012972.1"/>
    </source>
</evidence>
<dbReference type="RefSeq" id="WP_183634733.1">
    <property type="nucleotide sequence ID" value="NZ_BAABLE010000011.1"/>
</dbReference>
<accession>A0A840BMT6</accession>
<dbReference type="InterPro" id="IPR050640">
    <property type="entry name" value="Bact_2-comp_sensor_kinase"/>
</dbReference>
<gene>
    <name evidence="4" type="ORF">GGR36_002280</name>
</gene>
<name>A0A840BMT6_9RHOO</name>
<dbReference type="Proteomes" id="UP000561045">
    <property type="component" value="Unassembled WGS sequence"/>
</dbReference>
<feature type="coiled-coil region" evidence="1">
    <location>
        <begin position="132"/>
        <end position="171"/>
    </location>
</feature>
<dbReference type="InterPro" id="IPR010559">
    <property type="entry name" value="Sig_transdc_His_kin_internal"/>
</dbReference>
<feature type="transmembrane region" description="Helical" evidence="2">
    <location>
        <begin position="110"/>
        <end position="131"/>
    </location>
</feature>
<protein>
    <submittedName>
        <fullName evidence="4">Signal transduction histidine kinase</fullName>
    </submittedName>
</protein>
<keyword evidence="2" id="KW-0472">Membrane</keyword>
<keyword evidence="1" id="KW-0175">Coiled coil</keyword>
<dbReference type="GO" id="GO:0000155">
    <property type="term" value="F:phosphorelay sensor kinase activity"/>
    <property type="evidence" value="ECO:0007669"/>
    <property type="project" value="InterPro"/>
</dbReference>
<sequence length="360" mass="38565">MTMFLPEPCTAPQPIFTLRRYLLAVPLNAVFAAAWTAISGHSYGHSFVFSQCIGLLVLTASLLCGFVPYRLPRYLLRITSIAAGVVGGMCMAALILGLPVAAVLSMPPAGWRLVGGFSIAASLLSFAIIWWREREERQAAELREQAANAEARRLAAERASAAAQLTALQAQIEPHFLFNTLANLRSLIGRDPELARQLLDRLIEWLRATLKASRQGETTLGQEFDLLAAYLDIQRIRMGGRLEVDVAIDPALRDMHLPPLLLQPLVENAITHGVEPKAGTVRVALKGETAEDGVVLSVTDTGAGFGATPSQGTGVGLENVHARLATLYGSAARLSIESPVEGGVRAVIRIPRTSLAGGHA</sequence>
<comment type="caution">
    <text evidence="4">The sequence shown here is derived from an EMBL/GenBank/DDBJ whole genome shotgun (WGS) entry which is preliminary data.</text>
</comment>
<dbReference type="SUPFAM" id="SSF55874">
    <property type="entry name" value="ATPase domain of HSP90 chaperone/DNA topoisomerase II/histidine kinase"/>
    <property type="match status" value="1"/>
</dbReference>
<feature type="domain" description="Histidine kinase/HSP90-like ATPase" evidence="3">
    <location>
        <begin position="253"/>
        <end position="354"/>
    </location>
</feature>
<dbReference type="Gene3D" id="3.30.565.10">
    <property type="entry name" value="Histidine kinase-like ATPase, C-terminal domain"/>
    <property type="match status" value="1"/>
</dbReference>
<feature type="transmembrane region" description="Helical" evidence="2">
    <location>
        <begin position="21"/>
        <end position="41"/>
    </location>
</feature>
<keyword evidence="2" id="KW-0812">Transmembrane</keyword>
<dbReference type="PANTHER" id="PTHR34220">
    <property type="entry name" value="SENSOR HISTIDINE KINASE YPDA"/>
    <property type="match status" value="1"/>
</dbReference>
<dbReference type="EMBL" id="JACIET010000001">
    <property type="protein sequence ID" value="MBB4012972.1"/>
    <property type="molecule type" value="Genomic_DNA"/>
</dbReference>
<evidence type="ECO:0000256" key="1">
    <source>
        <dbReference type="SAM" id="Coils"/>
    </source>
</evidence>